<keyword evidence="1" id="KW-0378">Hydrolase</keyword>
<dbReference type="OrthoDB" id="9781691at2"/>
<dbReference type="EMBL" id="VJZR01000010">
    <property type="protein sequence ID" value="TRX20457.1"/>
    <property type="molecule type" value="Genomic_DNA"/>
</dbReference>
<dbReference type="AlphaFoldDB" id="A0A553CIY1"/>
<evidence type="ECO:0000256" key="2">
    <source>
        <dbReference type="SAM" id="SignalP"/>
    </source>
</evidence>
<dbReference type="Gene3D" id="3.40.50.1700">
    <property type="entry name" value="Glycoside hydrolase family 3 C-terminal domain"/>
    <property type="match status" value="1"/>
</dbReference>
<sequence length="194" mass="21962">MKKIFCSFYLKAFVLTWLMLPCFGSFAQSFESIIPLEKRLDDILSKLATQEKIIFVLSNGRSVELGDIESLSDAILEICQPRIAGGTPLEGLVSGRLNFSKKRAITFPLVTGQIPIYCSMHQPERPKIGGYKDVSNEPKYWFGHGWSYMNFSYRTVKLSSNTIYKKSKLVAEFEVTNSGTRTGKQTAFDTFRTL</sequence>
<dbReference type="RefSeq" id="WP_144071693.1">
    <property type="nucleotide sequence ID" value="NZ_VJZR01000010.1"/>
</dbReference>
<dbReference type="GO" id="GO:0004553">
    <property type="term" value="F:hydrolase activity, hydrolyzing O-glycosyl compounds"/>
    <property type="evidence" value="ECO:0007669"/>
    <property type="project" value="InterPro"/>
</dbReference>
<evidence type="ECO:0000313" key="5">
    <source>
        <dbReference type="Proteomes" id="UP000318585"/>
    </source>
</evidence>
<comment type="caution">
    <text evidence="4">The sequence shown here is derived from an EMBL/GenBank/DDBJ whole genome shotgun (WGS) entry which is preliminary data.</text>
</comment>
<dbReference type="GO" id="GO:0005975">
    <property type="term" value="P:carbohydrate metabolic process"/>
    <property type="evidence" value="ECO:0007669"/>
    <property type="project" value="InterPro"/>
</dbReference>
<accession>A0A553CIY1</accession>
<protein>
    <recommendedName>
        <fullName evidence="3">Glycoside hydrolase family 3 C-terminal domain-containing protein</fullName>
    </recommendedName>
</protein>
<evidence type="ECO:0000259" key="3">
    <source>
        <dbReference type="Pfam" id="PF01915"/>
    </source>
</evidence>
<keyword evidence="2" id="KW-0732">Signal</keyword>
<name>A0A553CIY1_9FLAO</name>
<dbReference type="Pfam" id="PF01915">
    <property type="entry name" value="Glyco_hydro_3_C"/>
    <property type="match status" value="1"/>
</dbReference>
<evidence type="ECO:0000256" key="1">
    <source>
        <dbReference type="ARBA" id="ARBA00022801"/>
    </source>
</evidence>
<keyword evidence="5" id="KW-1185">Reference proteome</keyword>
<dbReference type="InterPro" id="IPR002772">
    <property type="entry name" value="Glyco_hydro_3_C"/>
</dbReference>
<evidence type="ECO:0000313" key="4">
    <source>
        <dbReference type="EMBL" id="TRX20457.1"/>
    </source>
</evidence>
<proteinExistence type="predicted"/>
<dbReference type="Proteomes" id="UP000318585">
    <property type="component" value="Unassembled WGS sequence"/>
</dbReference>
<feature type="signal peptide" evidence="2">
    <location>
        <begin position="1"/>
        <end position="27"/>
    </location>
</feature>
<feature type="chain" id="PRO_5022186004" description="Glycoside hydrolase family 3 C-terminal domain-containing protein" evidence="2">
    <location>
        <begin position="28"/>
        <end position="194"/>
    </location>
</feature>
<organism evidence="4 5">
    <name type="scientific">Flavobacterium franklandianum</name>
    <dbReference type="NCBI Taxonomy" id="2594430"/>
    <lineage>
        <taxon>Bacteria</taxon>
        <taxon>Pseudomonadati</taxon>
        <taxon>Bacteroidota</taxon>
        <taxon>Flavobacteriia</taxon>
        <taxon>Flavobacteriales</taxon>
        <taxon>Flavobacteriaceae</taxon>
        <taxon>Flavobacterium</taxon>
    </lineage>
</organism>
<dbReference type="InterPro" id="IPR036881">
    <property type="entry name" value="Glyco_hydro_3_C_sf"/>
</dbReference>
<dbReference type="SUPFAM" id="SSF52279">
    <property type="entry name" value="Beta-D-glucan exohydrolase, C-terminal domain"/>
    <property type="match status" value="1"/>
</dbReference>
<reference evidence="4 5" key="1">
    <citation type="submission" date="2019-07" db="EMBL/GenBank/DDBJ databases">
        <title>Novel species of Flavobacterium.</title>
        <authorList>
            <person name="Liu Q."/>
            <person name="Xin Y.-H."/>
        </authorList>
    </citation>
    <scope>NUCLEOTIDE SEQUENCE [LARGE SCALE GENOMIC DNA]</scope>
    <source>
        <strain evidence="4 5">LB3P56</strain>
    </source>
</reference>
<feature type="domain" description="Glycoside hydrolase family 3 C-terminal" evidence="3">
    <location>
        <begin position="38"/>
        <end position="148"/>
    </location>
</feature>
<gene>
    <name evidence="4" type="ORF">FNW17_11405</name>
</gene>